<feature type="compositionally biased region" description="Basic and acidic residues" evidence="1">
    <location>
        <begin position="51"/>
        <end position="63"/>
    </location>
</feature>
<dbReference type="Proteomes" id="UP001281761">
    <property type="component" value="Unassembled WGS sequence"/>
</dbReference>
<evidence type="ECO:0000256" key="1">
    <source>
        <dbReference type="SAM" id="MobiDB-lite"/>
    </source>
</evidence>
<protein>
    <submittedName>
        <fullName evidence="2">Uncharacterized protein</fullName>
    </submittedName>
</protein>
<dbReference type="EMBL" id="JARBJD010000036">
    <property type="protein sequence ID" value="KAK2958564.1"/>
    <property type="molecule type" value="Genomic_DNA"/>
</dbReference>
<organism evidence="2 3">
    <name type="scientific">Blattamonas nauphoetae</name>
    <dbReference type="NCBI Taxonomy" id="2049346"/>
    <lineage>
        <taxon>Eukaryota</taxon>
        <taxon>Metamonada</taxon>
        <taxon>Preaxostyla</taxon>
        <taxon>Oxymonadida</taxon>
        <taxon>Blattamonas</taxon>
    </lineage>
</organism>
<comment type="caution">
    <text evidence="2">The sequence shown here is derived from an EMBL/GenBank/DDBJ whole genome shotgun (WGS) entry which is preliminary data.</text>
</comment>
<feature type="region of interest" description="Disordered" evidence="1">
    <location>
        <begin position="51"/>
        <end position="83"/>
    </location>
</feature>
<keyword evidence="3" id="KW-1185">Reference proteome</keyword>
<evidence type="ECO:0000313" key="2">
    <source>
        <dbReference type="EMBL" id="KAK2958564.1"/>
    </source>
</evidence>
<accession>A0ABQ9Y4C8</accession>
<name>A0ABQ9Y4C8_9EUKA</name>
<sequence>MQLWVLVATGRELWPSSSQFIPPSHPTTSILKCQSPKQLLLHKYVLVSDKLRQKQRQRSEQKTSKARKSHVFPTIPPSDNTCLDFSLQPLQRTKFPSDVMKERS</sequence>
<reference evidence="2 3" key="1">
    <citation type="journal article" date="2022" name="bioRxiv">
        <title>Genomics of Preaxostyla Flagellates Illuminates Evolutionary Transitions and the Path Towards Mitochondrial Loss.</title>
        <authorList>
            <person name="Novak L.V.F."/>
            <person name="Treitli S.C."/>
            <person name="Pyrih J."/>
            <person name="Halakuc P."/>
            <person name="Pipaliya S.V."/>
            <person name="Vacek V."/>
            <person name="Brzon O."/>
            <person name="Soukal P."/>
            <person name="Eme L."/>
            <person name="Dacks J.B."/>
            <person name="Karnkowska A."/>
            <person name="Elias M."/>
            <person name="Hampl V."/>
        </authorList>
    </citation>
    <scope>NUCLEOTIDE SEQUENCE [LARGE SCALE GENOMIC DNA]</scope>
    <source>
        <strain evidence="2">NAU3</strain>
        <tissue evidence="2">Gut</tissue>
    </source>
</reference>
<proteinExistence type="predicted"/>
<evidence type="ECO:0000313" key="3">
    <source>
        <dbReference type="Proteomes" id="UP001281761"/>
    </source>
</evidence>
<gene>
    <name evidence="2" type="ORF">BLNAU_6333</name>
</gene>